<keyword evidence="1" id="KW-0378">Hydrolase</keyword>
<dbReference type="GO" id="GO:0016798">
    <property type="term" value="F:hydrolase activity, acting on glycosyl bonds"/>
    <property type="evidence" value="ECO:0007669"/>
    <property type="project" value="UniProtKB-KW"/>
</dbReference>
<dbReference type="EMBL" id="JACHIA010000007">
    <property type="protein sequence ID" value="MBB6071161.1"/>
    <property type="molecule type" value="Genomic_DNA"/>
</dbReference>
<dbReference type="PANTHER" id="PTHR10357:SF210">
    <property type="entry name" value="MALTODEXTRIN GLUCOSIDASE"/>
    <property type="match status" value="1"/>
</dbReference>
<dbReference type="Pfam" id="PF00128">
    <property type="entry name" value="Alpha-amylase"/>
    <property type="match status" value="1"/>
</dbReference>
<dbReference type="InterPro" id="IPR013780">
    <property type="entry name" value="Glyco_hydro_b"/>
</dbReference>
<dbReference type="Gene3D" id="3.20.20.80">
    <property type="entry name" value="Glycosidases"/>
    <property type="match status" value="1"/>
</dbReference>
<keyword evidence="5" id="KW-1185">Reference proteome</keyword>
<proteinExistence type="predicted"/>
<dbReference type="Proteomes" id="UP000582837">
    <property type="component" value="Unassembled WGS sequence"/>
</dbReference>
<feature type="domain" description="Glycosyl hydrolase family 13 catalytic" evidence="3">
    <location>
        <begin position="7"/>
        <end position="361"/>
    </location>
</feature>
<reference evidence="4 5" key="1">
    <citation type="submission" date="2020-08" db="EMBL/GenBank/DDBJ databases">
        <title>Genomic Encyclopedia of Type Strains, Phase IV (KMG-IV): sequencing the most valuable type-strain genomes for metagenomic binning, comparative biology and taxonomic classification.</title>
        <authorList>
            <person name="Goeker M."/>
        </authorList>
    </citation>
    <scope>NUCLEOTIDE SEQUENCE [LARGE SCALE GENOMIC DNA]</scope>
    <source>
        <strain evidence="4 5">DSM 29007</strain>
    </source>
</reference>
<evidence type="ECO:0000256" key="2">
    <source>
        <dbReference type="ARBA" id="ARBA00023295"/>
    </source>
</evidence>
<evidence type="ECO:0000259" key="3">
    <source>
        <dbReference type="SMART" id="SM00642"/>
    </source>
</evidence>
<dbReference type="RefSeq" id="WP_170033810.1">
    <property type="nucleotide sequence ID" value="NZ_JABDTL010000001.1"/>
</dbReference>
<dbReference type="InterPro" id="IPR006047">
    <property type="entry name" value="GH13_cat_dom"/>
</dbReference>
<name>A0A841GZD6_9BACT</name>
<sequence length="450" mass="50117">MADWNDAVFYHIYPLGLCGAPARNDFSAPPVARLAELHGWIPHLRGLGVTALYLGPLFESTAHGYDTADYWHMDRRLGTDDTLKELAAALREAGIRLVLDGVFHHVGRDFWAFRDLREKGEASAYRDWFHGVDFSRRSPAGDAFGYDGWRGHYDLVKLNLGNPAVREHLFGAIRSWVEEFGIDGLRLDVAEDIDPGFLRALADFTRALRPDFWLLGEAIHGDYRRLTDTGLHSVTNYEAYKGLYSSHNDRNYFEIAFSLNRQFGEGGVYRGLPLYNFADNHDVNRVASTLREPAHLDALYTLLFTIPGVPSIYYGSEWGILGARSATDDHALRPRLRLPEAAHQAPRPSLAGLIARLAQIRRETPALRAGEYRQLHVDHEQFAFARTLGGKVAVTAVNAADAPATLEFAVPAADGTAFVDRLSEGERSTVSGGRMRLEIPPRGSRILVPA</sequence>
<keyword evidence="2 4" id="KW-0326">Glycosidase</keyword>
<dbReference type="SUPFAM" id="SSF51445">
    <property type="entry name" value="(Trans)glycosidases"/>
    <property type="match status" value="1"/>
</dbReference>
<dbReference type="Gene3D" id="3.90.400.10">
    <property type="entry name" value="Oligo-1,6-glucosidase, Domain 2"/>
    <property type="match status" value="1"/>
</dbReference>
<dbReference type="SMART" id="SM00642">
    <property type="entry name" value="Aamy"/>
    <property type="match status" value="1"/>
</dbReference>
<dbReference type="InterPro" id="IPR017853">
    <property type="entry name" value="GH"/>
</dbReference>
<dbReference type="InterPro" id="IPR045857">
    <property type="entry name" value="O16G_dom_2"/>
</dbReference>
<evidence type="ECO:0000256" key="1">
    <source>
        <dbReference type="ARBA" id="ARBA00022801"/>
    </source>
</evidence>
<accession>A0A841GZD6</accession>
<evidence type="ECO:0000313" key="5">
    <source>
        <dbReference type="Proteomes" id="UP000582837"/>
    </source>
</evidence>
<dbReference type="GO" id="GO:0005975">
    <property type="term" value="P:carbohydrate metabolic process"/>
    <property type="evidence" value="ECO:0007669"/>
    <property type="project" value="InterPro"/>
</dbReference>
<dbReference type="AlphaFoldDB" id="A0A841GZD6"/>
<protein>
    <submittedName>
        <fullName evidence="4">Glycosidase</fullName>
    </submittedName>
</protein>
<organism evidence="4 5">
    <name type="scientific">Longimicrobium terrae</name>
    <dbReference type="NCBI Taxonomy" id="1639882"/>
    <lineage>
        <taxon>Bacteria</taxon>
        <taxon>Pseudomonadati</taxon>
        <taxon>Gemmatimonadota</taxon>
        <taxon>Longimicrobiia</taxon>
        <taxon>Longimicrobiales</taxon>
        <taxon>Longimicrobiaceae</taxon>
        <taxon>Longimicrobium</taxon>
    </lineage>
</organism>
<dbReference type="CDD" id="cd11353">
    <property type="entry name" value="AmyAc_euk_bac_CMD_like"/>
    <property type="match status" value="1"/>
</dbReference>
<dbReference type="PANTHER" id="PTHR10357">
    <property type="entry name" value="ALPHA-AMYLASE FAMILY MEMBER"/>
    <property type="match status" value="1"/>
</dbReference>
<gene>
    <name evidence="4" type="ORF">HNQ61_002785</name>
</gene>
<comment type="caution">
    <text evidence="4">The sequence shown here is derived from an EMBL/GenBank/DDBJ whole genome shotgun (WGS) entry which is preliminary data.</text>
</comment>
<dbReference type="Gene3D" id="2.60.40.1180">
    <property type="entry name" value="Golgi alpha-mannosidase II"/>
    <property type="match status" value="1"/>
</dbReference>
<evidence type="ECO:0000313" key="4">
    <source>
        <dbReference type="EMBL" id="MBB6071161.1"/>
    </source>
</evidence>
<dbReference type="SUPFAM" id="SSF51011">
    <property type="entry name" value="Glycosyl hydrolase domain"/>
    <property type="match status" value="1"/>
</dbReference>